<name>A0ACC0YUJ5_9ROSI</name>
<gene>
    <name evidence="1" type="ORF">Pint_18865</name>
</gene>
<dbReference type="EMBL" id="CM047739">
    <property type="protein sequence ID" value="KAJ0041971.1"/>
    <property type="molecule type" value="Genomic_DNA"/>
</dbReference>
<accession>A0ACC0YUJ5</accession>
<organism evidence="1 2">
    <name type="scientific">Pistacia integerrima</name>
    <dbReference type="NCBI Taxonomy" id="434235"/>
    <lineage>
        <taxon>Eukaryota</taxon>
        <taxon>Viridiplantae</taxon>
        <taxon>Streptophyta</taxon>
        <taxon>Embryophyta</taxon>
        <taxon>Tracheophyta</taxon>
        <taxon>Spermatophyta</taxon>
        <taxon>Magnoliopsida</taxon>
        <taxon>eudicotyledons</taxon>
        <taxon>Gunneridae</taxon>
        <taxon>Pentapetalae</taxon>
        <taxon>rosids</taxon>
        <taxon>malvids</taxon>
        <taxon>Sapindales</taxon>
        <taxon>Anacardiaceae</taxon>
        <taxon>Pistacia</taxon>
    </lineage>
</organism>
<evidence type="ECO:0000313" key="2">
    <source>
        <dbReference type="Proteomes" id="UP001163603"/>
    </source>
</evidence>
<sequence>MLLKLPRNHAKRLVSKLRKKLRGLLMLPRMLLASTNETSGGVIPQPYSSNSSP</sequence>
<keyword evidence="2" id="KW-1185">Reference proteome</keyword>
<comment type="caution">
    <text evidence="1">The sequence shown here is derived from an EMBL/GenBank/DDBJ whole genome shotgun (WGS) entry which is preliminary data.</text>
</comment>
<dbReference type="Proteomes" id="UP001163603">
    <property type="component" value="Chromosome 4"/>
</dbReference>
<proteinExistence type="predicted"/>
<reference evidence="2" key="1">
    <citation type="journal article" date="2023" name="G3 (Bethesda)">
        <title>Genome assembly and association tests identify interacting loci associated with vigor, precocity, and sex in interspecific pistachio rootstocks.</title>
        <authorList>
            <person name="Palmer W."/>
            <person name="Jacygrad E."/>
            <person name="Sagayaradj S."/>
            <person name="Cavanaugh K."/>
            <person name="Han R."/>
            <person name="Bertier L."/>
            <person name="Beede B."/>
            <person name="Kafkas S."/>
            <person name="Golino D."/>
            <person name="Preece J."/>
            <person name="Michelmore R."/>
        </authorList>
    </citation>
    <scope>NUCLEOTIDE SEQUENCE [LARGE SCALE GENOMIC DNA]</scope>
</reference>
<evidence type="ECO:0000313" key="1">
    <source>
        <dbReference type="EMBL" id="KAJ0041971.1"/>
    </source>
</evidence>
<protein>
    <submittedName>
        <fullName evidence="1">Uncharacterized protein</fullName>
    </submittedName>
</protein>